<comment type="caution">
    <text evidence="15">The sequence shown here is derived from an EMBL/GenBank/DDBJ whole genome shotgun (WGS) entry which is preliminary data.</text>
</comment>
<keyword evidence="11" id="KW-0472">Membrane</keyword>
<dbReference type="GO" id="GO:0004222">
    <property type="term" value="F:metalloendopeptidase activity"/>
    <property type="evidence" value="ECO:0007669"/>
    <property type="project" value="UniProtKB-UniRule"/>
</dbReference>
<keyword evidence="13" id="KW-0879">Wnt signaling pathway</keyword>
<keyword evidence="10 13" id="KW-0482">Metalloprotease</keyword>
<keyword evidence="6 13" id="KW-0479">Metal-binding</keyword>
<evidence type="ECO:0000256" key="5">
    <source>
        <dbReference type="ARBA" id="ARBA00022692"/>
    </source>
</evidence>
<dbReference type="InterPro" id="IPR002816">
    <property type="entry name" value="TraB/PrgY/GumN_fam"/>
</dbReference>
<feature type="compositionally biased region" description="Basic and acidic residues" evidence="14">
    <location>
        <begin position="592"/>
        <end position="602"/>
    </location>
</feature>
<evidence type="ECO:0000256" key="10">
    <source>
        <dbReference type="ARBA" id="ARBA00023049"/>
    </source>
</evidence>
<comment type="subcellular location">
    <subcellularLocation>
        <location evidence="13">Cell membrane</location>
        <topology evidence="13">Single-pass type I membrane protein</topology>
    </subcellularLocation>
    <subcellularLocation>
        <location evidence="2">Membrane</location>
        <topology evidence="2">Single-pass type I membrane protein</topology>
    </subcellularLocation>
</comment>
<dbReference type="EMBL" id="RWIC01000950">
    <property type="protein sequence ID" value="TKC38730.1"/>
    <property type="molecule type" value="Genomic_DNA"/>
</dbReference>
<evidence type="ECO:0000256" key="11">
    <source>
        <dbReference type="ARBA" id="ARBA00023136"/>
    </source>
</evidence>
<keyword evidence="8 13" id="KW-0378">Hydrolase</keyword>
<evidence type="ECO:0000256" key="1">
    <source>
        <dbReference type="ARBA" id="ARBA00001941"/>
    </source>
</evidence>
<name>A0A4V5P795_MONMO</name>
<dbReference type="GO" id="GO:0006508">
    <property type="term" value="P:proteolysis"/>
    <property type="evidence" value="ECO:0007669"/>
    <property type="project" value="UniProtKB-KW"/>
</dbReference>
<feature type="compositionally biased region" description="Pro residues" evidence="14">
    <location>
        <begin position="637"/>
        <end position="647"/>
    </location>
</feature>
<evidence type="ECO:0000256" key="14">
    <source>
        <dbReference type="SAM" id="MobiDB-lite"/>
    </source>
</evidence>
<feature type="compositionally biased region" description="Basic residues" evidence="14">
    <location>
        <begin position="571"/>
        <end position="583"/>
    </location>
</feature>
<feature type="non-terminal residue" evidence="15">
    <location>
        <position position="1234"/>
    </location>
</feature>
<feature type="compositionally biased region" description="Polar residues" evidence="14">
    <location>
        <begin position="611"/>
        <end position="620"/>
    </location>
</feature>
<evidence type="ECO:0000256" key="12">
    <source>
        <dbReference type="ARBA" id="ARBA00023180"/>
    </source>
</evidence>
<dbReference type="PANTHER" id="PTHR31120:SF8">
    <property type="entry name" value="METALLOPROTEASE TIKI2"/>
    <property type="match status" value="1"/>
</dbReference>
<evidence type="ECO:0000313" key="15">
    <source>
        <dbReference type="EMBL" id="TKC38730.1"/>
    </source>
</evidence>
<evidence type="ECO:0000256" key="2">
    <source>
        <dbReference type="ARBA" id="ARBA00004479"/>
    </source>
</evidence>
<feature type="compositionally biased region" description="Basic residues" evidence="14">
    <location>
        <begin position="930"/>
        <end position="939"/>
    </location>
</feature>
<accession>A0A4V5P795</accession>
<comment type="function">
    <text evidence="13">Metalloprotease that acts as a negative regulator of the Wnt signaling pathway by mediating the cleavage of the N-terminal residues of a subset of Wnt proteins. Following cleavage, Wnt proteins become oxidized and form large disulfide-bond oligomers, leading to their inactivation.</text>
</comment>
<dbReference type="EC" id="3.4.-.-" evidence="13"/>
<feature type="compositionally biased region" description="Low complexity" evidence="14">
    <location>
        <begin position="623"/>
        <end position="636"/>
    </location>
</feature>
<feature type="compositionally biased region" description="Basic and acidic residues" evidence="14">
    <location>
        <begin position="883"/>
        <end position="893"/>
    </location>
</feature>
<evidence type="ECO:0000313" key="16">
    <source>
        <dbReference type="Proteomes" id="UP000308365"/>
    </source>
</evidence>
<dbReference type="Proteomes" id="UP000308365">
    <property type="component" value="Unassembled WGS sequence"/>
</dbReference>
<organism evidence="15 16">
    <name type="scientific">Monodon monoceros</name>
    <name type="common">Narwhal</name>
    <name type="synonym">Ceratodon monodon</name>
    <dbReference type="NCBI Taxonomy" id="40151"/>
    <lineage>
        <taxon>Eukaryota</taxon>
        <taxon>Metazoa</taxon>
        <taxon>Chordata</taxon>
        <taxon>Craniata</taxon>
        <taxon>Vertebrata</taxon>
        <taxon>Euteleostomi</taxon>
        <taxon>Mammalia</taxon>
        <taxon>Eutheria</taxon>
        <taxon>Laurasiatheria</taxon>
        <taxon>Artiodactyla</taxon>
        <taxon>Whippomorpha</taxon>
        <taxon>Cetacea</taxon>
        <taxon>Odontoceti</taxon>
        <taxon>Monodontidae</taxon>
        <taxon>Monodon</taxon>
    </lineage>
</organism>
<keyword evidence="5" id="KW-0812">Transmembrane</keyword>
<keyword evidence="7 13" id="KW-0732">Signal</keyword>
<evidence type="ECO:0000256" key="7">
    <source>
        <dbReference type="ARBA" id="ARBA00022729"/>
    </source>
</evidence>
<keyword evidence="13" id="KW-1003">Cell membrane</keyword>
<feature type="region of interest" description="Disordered" evidence="14">
    <location>
        <begin position="762"/>
        <end position="783"/>
    </location>
</feature>
<feature type="region of interest" description="Disordered" evidence="14">
    <location>
        <begin position="876"/>
        <end position="946"/>
    </location>
</feature>
<dbReference type="GO" id="GO:0031090">
    <property type="term" value="C:organelle membrane"/>
    <property type="evidence" value="ECO:0007669"/>
    <property type="project" value="TreeGrafter"/>
</dbReference>
<proteinExistence type="inferred from homology"/>
<dbReference type="GO" id="GO:0016055">
    <property type="term" value="P:Wnt signaling pathway"/>
    <property type="evidence" value="ECO:0007669"/>
    <property type="project" value="UniProtKB-KW"/>
</dbReference>
<dbReference type="PANTHER" id="PTHR31120">
    <property type="entry name" value="METALLOPROTEASE TIKI"/>
    <property type="match status" value="1"/>
</dbReference>
<feature type="region of interest" description="Disordered" evidence="14">
    <location>
        <begin position="500"/>
        <end position="555"/>
    </location>
</feature>
<dbReference type="InterPro" id="IPR040230">
    <property type="entry name" value="TIKI1/2-like"/>
</dbReference>
<sequence>MARFLYSDTPCPGKGHLGQVCDILYQAHSSPPTSVPALRAQASSLIKMKSIKVSGKEEPTKSLDLLGPEYVKKEMLGSGRQGYPNTDAAEGHGKNLNVNTAVLYQALSTSFLFKFSQQLLCYQDSKAEETRCDLRSTKFPLAAGWMQHGLQGPAIRGGSKAPLHPQPRREEAAAYALQRMEDSAHRMRGFRAEDTLEILREGQVSQPQDLMSQVDVCPESIGQALLFRVEKQVPSRGGSQRGHSGEPAQNQWARIRSGMLNVPGTARILSLKVRPAQKEALDSPECFPSAGKARKAQPAPTARQLEDAAASLTSNWPMFEDVFKFQAYTQQTLRACKYRNVHGKQGRCLLRSVPSHPAAIDTLCQVLFALNQTLLQHESVRAGSLQALYTTEDLIKHYNCGDLNAVIFNHDTSQLPNFINTTLPPHEQVTAQEIDSYFRQELIYKRNERMGKRVMTLLQENEDKICFFAFGAGLDRSHFLGNNTVIDVLRQAGLEVEHTPAGQTIHSPVARSPAPPPEGTSASPAQATPAAAIPAVPSAAPTAPPEEEDPALSPHLLLPDSLSQLEEFGRQKKWHKRQNKPQRPRQFNDLWVRIEDRPRRAPEQPSPPSISPTRASSRKSQGWPAAQRPAARSPPWASSPPSLPASQPPSCCTPSGSPDLGRPPPCRVQRKKPEKPMGGSAATPTAPATTSRGARHLMGSPDGIRLGRYFTKENAAILKTLSVCELALQTSWNSSRCNKQPNPRFLEGAFKVILSRSVITGRSPQIPPLGRPKGTEPGASEANLSRDGTWMVLVAEGSPAIWKLPPGGSATRAVTSGSEQTRPLAAIDGRAARSGRWALPNEGPRKVITVLFKHSRSWASAHLSFSRAQADDSAYYPMTRSDSGLRGDDDNRRGWPRLLHQSGKGDQLINPLQHNRQLRQRSQRQDARSRARSRLRLRPRAQGGAMGSLRLLTRPGRHPRACLAAALARARARARARASLSELRPKAPVLGRIAGVRTLRRVYQCAYTTTERLHRRHVLAYADQKLSLKACLSKGPIASNLRTSKSIASLFTEDCVLDGKSTQRLPPARRRFHVLLTFEFTRQAFRFGKNFGYIETRRSLGSWNCYKTKTCGGTTLQKTEVIVIRNNTFCDSFTVQLSPPGPRKSTWDTEGTALRSSPSSADPDREEGQSKACGPRKPKGLRTARTTQLGWALTQNTTDLLLEEEKRKRAQEEASRLFFHANMPLDGCIQGPDS</sequence>
<evidence type="ECO:0000256" key="3">
    <source>
        <dbReference type="ARBA" id="ARBA00008261"/>
    </source>
</evidence>
<reference evidence="16" key="1">
    <citation type="journal article" date="2019" name="IScience">
        <title>Narwhal Genome Reveals Long-Term Low Genetic Diversity despite Current Large Abundance Size.</title>
        <authorList>
            <person name="Westbury M.V."/>
            <person name="Petersen B."/>
            <person name="Garde E."/>
            <person name="Heide-Jorgensen M.P."/>
            <person name="Lorenzen E.D."/>
        </authorList>
    </citation>
    <scope>NUCLEOTIDE SEQUENCE [LARGE SCALE GENOMIC DNA]</scope>
</reference>
<keyword evidence="4 13" id="KW-0645">Protease</keyword>
<dbReference type="GO" id="GO:0017147">
    <property type="term" value="F:Wnt-protein binding"/>
    <property type="evidence" value="ECO:0007669"/>
    <property type="project" value="TreeGrafter"/>
</dbReference>
<protein>
    <recommendedName>
        <fullName evidence="13">Metalloprotease TIKI</fullName>
        <ecNumber evidence="13">3.4.-.-</ecNumber>
    </recommendedName>
    <alternativeName>
        <fullName evidence="13">TRAB domain-containing protein 2</fullName>
    </alternativeName>
</protein>
<keyword evidence="9" id="KW-1133">Transmembrane helix</keyword>
<evidence type="ECO:0000256" key="8">
    <source>
        <dbReference type="ARBA" id="ARBA00022801"/>
    </source>
</evidence>
<dbReference type="Pfam" id="PF01963">
    <property type="entry name" value="TraB_PrgY_gumN"/>
    <property type="match status" value="1"/>
</dbReference>
<evidence type="ECO:0000256" key="9">
    <source>
        <dbReference type="ARBA" id="ARBA00022989"/>
    </source>
</evidence>
<dbReference type="GO" id="GO:0030178">
    <property type="term" value="P:negative regulation of Wnt signaling pathway"/>
    <property type="evidence" value="ECO:0007669"/>
    <property type="project" value="UniProtKB-UniRule"/>
</dbReference>
<comment type="cofactor">
    <cofactor evidence="1">
        <name>Co(2+)</name>
        <dbReference type="ChEBI" id="CHEBI:48828"/>
    </cofactor>
</comment>
<gene>
    <name evidence="15" type="ORF">EI555_017237</name>
</gene>
<comment type="similarity">
    <text evidence="3 13">Belongs to the TIKI family.</text>
</comment>
<evidence type="ECO:0000256" key="6">
    <source>
        <dbReference type="ARBA" id="ARBA00022723"/>
    </source>
</evidence>
<dbReference type="AlphaFoldDB" id="A0A4V5P795"/>
<dbReference type="GO" id="GO:0005886">
    <property type="term" value="C:plasma membrane"/>
    <property type="evidence" value="ECO:0007669"/>
    <property type="project" value="UniProtKB-SubCell"/>
</dbReference>
<dbReference type="CDD" id="cd14789">
    <property type="entry name" value="Tiki"/>
    <property type="match status" value="1"/>
</dbReference>
<dbReference type="GO" id="GO:0046872">
    <property type="term" value="F:metal ion binding"/>
    <property type="evidence" value="ECO:0007669"/>
    <property type="project" value="UniProtKB-UniRule"/>
</dbReference>
<feature type="compositionally biased region" description="Low complexity" evidence="14">
    <location>
        <begin position="679"/>
        <end position="692"/>
    </location>
</feature>
<feature type="region of interest" description="Disordered" evidence="14">
    <location>
        <begin position="1139"/>
        <end position="1184"/>
    </location>
</feature>
<evidence type="ECO:0000256" key="4">
    <source>
        <dbReference type="ARBA" id="ARBA00022670"/>
    </source>
</evidence>
<feature type="region of interest" description="Disordered" evidence="14">
    <location>
        <begin position="569"/>
        <end position="699"/>
    </location>
</feature>
<feature type="compositionally biased region" description="Low complexity" evidence="14">
    <location>
        <begin position="520"/>
        <end position="541"/>
    </location>
</feature>
<comment type="cofactor">
    <cofactor evidence="13">
        <name>Mn(2+)</name>
        <dbReference type="ChEBI" id="CHEBI:29035"/>
    </cofactor>
    <cofactor evidence="13">
        <name>Co(2+)</name>
        <dbReference type="ChEBI" id="CHEBI:48828"/>
    </cofactor>
    <text evidence="13">Divalent metal cations. Mn(2+) or Co(2+).</text>
</comment>
<evidence type="ECO:0000256" key="13">
    <source>
        <dbReference type="RuleBase" id="RU369069"/>
    </source>
</evidence>
<keyword evidence="12" id="KW-0325">Glycoprotein</keyword>